<organism evidence="2 3">
    <name type="scientific">Psychrilyobacter piezotolerans</name>
    <dbReference type="NCBI Taxonomy" id="2293438"/>
    <lineage>
        <taxon>Bacteria</taxon>
        <taxon>Fusobacteriati</taxon>
        <taxon>Fusobacteriota</taxon>
        <taxon>Fusobacteriia</taxon>
        <taxon>Fusobacteriales</taxon>
        <taxon>Fusobacteriaceae</taxon>
        <taxon>Psychrilyobacter</taxon>
    </lineage>
</organism>
<feature type="transmembrane region" description="Helical" evidence="1">
    <location>
        <begin position="62"/>
        <end position="87"/>
    </location>
</feature>
<reference evidence="2 3" key="1">
    <citation type="submission" date="2018-08" db="EMBL/GenBank/DDBJ databases">
        <title>Draft genome sequence of Psychrilyobacter sp. strain SD5 isolated from Black Sea water.</title>
        <authorList>
            <person name="Yadav S."/>
            <person name="Villanueva L."/>
            <person name="Damste J.S.S."/>
        </authorList>
    </citation>
    <scope>NUCLEOTIDE SEQUENCE [LARGE SCALE GENOMIC DNA]</scope>
    <source>
        <strain evidence="2 3">SD5</strain>
    </source>
</reference>
<keyword evidence="1" id="KW-1133">Transmembrane helix</keyword>
<evidence type="ECO:0000256" key="1">
    <source>
        <dbReference type="SAM" id="Phobius"/>
    </source>
</evidence>
<evidence type="ECO:0000313" key="3">
    <source>
        <dbReference type="Proteomes" id="UP000263486"/>
    </source>
</evidence>
<gene>
    <name evidence="2" type="ORF">DYH56_06050</name>
</gene>
<comment type="caution">
    <text evidence="2">The sequence shown here is derived from an EMBL/GenBank/DDBJ whole genome shotgun (WGS) entry which is preliminary data.</text>
</comment>
<feature type="transmembrane region" description="Helical" evidence="1">
    <location>
        <begin position="30"/>
        <end position="50"/>
    </location>
</feature>
<name>A0ABX9KJ09_9FUSO</name>
<sequence length="92" mass="10093">MQNILISLILGILIGSTVKFSDKMKKFNATFQHLGVILLLFAIGITIGINRSLLGNLKEIGGISLVFAVLTSLFSIILVFFMSRIIIKGRNN</sequence>
<dbReference type="InterPro" id="IPR005642">
    <property type="entry name" value="LysO"/>
</dbReference>
<accession>A0ABX9KJ09</accession>
<dbReference type="Proteomes" id="UP000263486">
    <property type="component" value="Unassembled WGS sequence"/>
</dbReference>
<keyword evidence="1" id="KW-0472">Membrane</keyword>
<protein>
    <submittedName>
        <fullName evidence="2">DUF340 domain-containing protein</fullName>
    </submittedName>
</protein>
<proteinExistence type="predicted"/>
<evidence type="ECO:0000313" key="2">
    <source>
        <dbReference type="EMBL" id="REI41704.1"/>
    </source>
</evidence>
<keyword evidence="3" id="KW-1185">Reference proteome</keyword>
<keyword evidence="1" id="KW-0812">Transmembrane</keyword>
<dbReference type="Pfam" id="PF03956">
    <property type="entry name" value="Lys_export"/>
    <property type="match status" value="1"/>
</dbReference>
<dbReference type="RefSeq" id="WP_114641972.1">
    <property type="nucleotide sequence ID" value="NZ_JAACIO010000008.1"/>
</dbReference>
<dbReference type="EMBL" id="QUAJ01000008">
    <property type="protein sequence ID" value="REI41704.1"/>
    <property type="molecule type" value="Genomic_DNA"/>
</dbReference>